<accession>A0AAN7ZPS6</accession>
<feature type="region of interest" description="Disordered" evidence="1">
    <location>
        <begin position="216"/>
        <end position="241"/>
    </location>
</feature>
<organism evidence="2 3">
    <name type="scientific">Elasticomyces elasticus</name>
    <dbReference type="NCBI Taxonomy" id="574655"/>
    <lineage>
        <taxon>Eukaryota</taxon>
        <taxon>Fungi</taxon>
        <taxon>Dikarya</taxon>
        <taxon>Ascomycota</taxon>
        <taxon>Pezizomycotina</taxon>
        <taxon>Dothideomycetes</taxon>
        <taxon>Dothideomycetidae</taxon>
        <taxon>Mycosphaerellales</taxon>
        <taxon>Teratosphaeriaceae</taxon>
        <taxon>Elasticomyces</taxon>
    </lineage>
</organism>
<sequence length="256" mass="28587">MTGCHGLDPITHGVGGRVVHSAPFQGYVNAGTFINVSGNRIPRASSLEQHRHNVIDGFLSTLSGRTAAYRTEILQKPALYSWLKHQTDDDKCLTRYVYSHGWRITIQSWRESEVEQHSFRPGIRDRAQLQPPQVMRQPSQRPQFCSFAIVRSRRTSVICTTPSMAREDDNGVSRVEMTPAATVTASSGMATSTKKRSFMDRQDGATRVIWSSNEQLGITEPTPSKEPATKKPRTMPPTPDRVLVLPTDKLLLLSTD</sequence>
<reference evidence="2" key="1">
    <citation type="submission" date="2023-08" db="EMBL/GenBank/DDBJ databases">
        <title>Black Yeasts Isolated from many extreme environments.</title>
        <authorList>
            <person name="Coleine C."/>
            <person name="Stajich J.E."/>
            <person name="Selbmann L."/>
        </authorList>
    </citation>
    <scope>NUCLEOTIDE SEQUENCE</scope>
    <source>
        <strain evidence="2">CCFEE 5810</strain>
    </source>
</reference>
<comment type="caution">
    <text evidence="2">The sequence shown here is derived from an EMBL/GenBank/DDBJ whole genome shotgun (WGS) entry which is preliminary data.</text>
</comment>
<evidence type="ECO:0000313" key="2">
    <source>
        <dbReference type="EMBL" id="KAK5704036.1"/>
    </source>
</evidence>
<evidence type="ECO:0000256" key="1">
    <source>
        <dbReference type="SAM" id="MobiDB-lite"/>
    </source>
</evidence>
<dbReference type="EMBL" id="JAVRQU010000004">
    <property type="protein sequence ID" value="KAK5704036.1"/>
    <property type="molecule type" value="Genomic_DNA"/>
</dbReference>
<proteinExistence type="predicted"/>
<gene>
    <name evidence="2" type="ORF">LTR97_003049</name>
</gene>
<dbReference type="AlphaFoldDB" id="A0AAN7ZPS6"/>
<dbReference type="Proteomes" id="UP001310594">
    <property type="component" value="Unassembled WGS sequence"/>
</dbReference>
<protein>
    <submittedName>
        <fullName evidence="2">Uncharacterized protein</fullName>
    </submittedName>
</protein>
<evidence type="ECO:0000313" key="3">
    <source>
        <dbReference type="Proteomes" id="UP001310594"/>
    </source>
</evidence>
<name>A0AAN7ZPS6_9PEZI</name>